<evidence type="ECO:0000256" key="2">
    <source>
        <dbReference type="ARBA" id="ARBA00004236"/>
    </source>
</evidence>
<evidence type="ECO:0000313" key="15">
    <source>
        <dbReference type="Proteomes" id="UP001164390"/>
    </source>
</evidence>
<keyword evidence="6 11" id="KW-0812">Transmembrane</keyword>
<comment type="catalytic activity">
    <reaction evidence="1">
        <text>ATP + protein L-histidine = ADP + protein N-phospho-L-histidine.</text>
        <dbReference type="EC" id="2.7.13.3"/>
    </reaction>
</comment>
<dbReference type="InterPro" id="IPR050428">
    <property type="entry name" value="TCS_sensor_his_kinase"/>
</dbReference>
<protein>
    <recommendedName>
        <fullName evidence="3">histidine kinase</fullName>
        <ecNumber evidence="3">2.7.13.3</ecNumber>
    </recommendedName>
</protein>
<dbReference type="InterPro" id="IPR003660">
    <property type="entry name" value="HAMP_dom"/>
</dbReference>
<dbReference type="SMART" id="SM00387">
    <property type="entry name" value="HATPase_c"/>
    <property type="match status" value="1"/>
</dbReference>
<evidence type="ECO:0000256" key="9">
    <source>
        <dbReference type="ARBA" id="ARBA00023012"/>
    </source>
</evidence>
<sequence>MKYGWQSLRVQVAVLGFLAIYVPVLLLFGVTSATENDTETTRNGETVSTTTSDDPPWPTWTVVALLPVAAGLAWWLAGRAVRPIERVRRVAEDIEASDLSRRIDLDRGPAEIRSLADSFDAMLARLENAARTQSMLIEDASHELRTPLAVLATNADVLLSHPEPTVELYREGLHRSQSAATRLRTTIDELLVDARGRARTIDRQPADLVALANEVIGDARVLAESKDVQLSVGGSASAECSVDETTVRRAVSNLVDNAIRHAPPGTSVAVEVWTADGQVDVTVADHGPGIPADEQTRVFERYGHGEADTHGTGLGLPIARQVAAAHGGDLTLESPGPDGDGCVFRLRLRR</sequence>
<dbReference type="SUPFAM" id="SSF47384">
    <property type="entry name" value="Homodimeric domain of signal transducing histidine kinase"/>
    <property type="match status" value="1"/>
</dbReference>
<keyword evidence="5" id="KW-0808">Transferase</keyword>
<evidence type="ECO:0000256" key="11">
    <source>
        <dbReference type="SAM" id="Phobius"/>
    </source>
</evidence>
<evidence type="ECO:0000256" key="6">
    <source>
        <dbReference type="ARBA" id="ARBA00022692"/>
    </source>
</evidence>
<keyword evidence="10 11" id="KW-0472">Membrane</keyword>
<dbReference type="KEGG" id="sgrg:L0C25_11045"/>
<dbReference type="Gene3D" id="3.30.565.10">
    <property type="entry name" value="Histidine kinase-like ATPase, C-terminal domain"/>
    <property type="match status" value="1"/>
</dbReference>
<feature type="transmembrane region" description="Helical" evidence="11">
    <location>
        <begin position="12"/>
        <end position="33"/>
    </location>
</feature>
<evidence type="ECO:0000256" key="7">
    <source>
        <dbReference type="ARBA" id="ARBA00022777"/>
    </source>
</evidence>
<dbReference type="GO" id="GO:0000155">
    <property type="term" value="F:phosphorelay sensor kinase activity"/>
    <property type="evidence" value="ECO:0007669"/>
    <property type="project" value="InterPro"/>
</dbReference>
<evidence type="ECO:0000259" key="13">
    <source>
        <dbReference type="PROSITE" id="PS50885"/>
    </source>
</evidence>
<dbReference type="InterPro" id="IPR036097">
    <property type="entry name" value="HisK_dim/P_sf"/>
</dbReference>
<dbReference type="RefSeq" id="WP_271636554.1">
    <property type="nucleotide sequence ID" value="NZ_CP094970.1"/>
</dbReference>
<dbReference type="InterPro" id="IPR003594">
    <property type="entry name" value="HATPase_dom"/>
</dbReference>
<evidence type="ECO:0000256" key="10">
    <source>
        <dbReference type="ARBA" id="ARBA00023136"/>
    </source>
</evidence>
<reference evidence="14" key="1">
    <citation type="submission" date="2022-01" db="EMBL/GenBank/DDBJ databases">
        <title>Nocardioidaceae gen. sp. A5X3R13.</title>
        <authorList>
            <person name="Lopez Marin M.A."/>
            <person name="Uhlik O."/>
        </authorList>
    </citation>
    <scope>NUCLEOTIDE SEQUENCE</scope>
    <source>
        <strain evidence="14">A5X3R13</strain>
    </source>
</reference>
<dbReference type="PANTHER" id="PTHR45436">
    <property type="entry name" value="SENSOR HISTIDINE KINASE YKOH"/>
    <property type="match status" value="1"/>
</dbReference>
<dbReference type="Gene3D" id="1.10.287.130">
    <property type="match status" value="1"/>
</dbReference>
<dbReference type="Pfam" id="PF02518">
    <property type="entry name" value="HATPase_c"/>
    <property type="match status" value="1"/>
</dbReference>
<evidence type="ECO:0000256" key="1">
    <source>
        <dbReference type="ARBA" id="ARBA00000085"/>
    </source>
</evidence>
<dbReference type="SMART" id="SM00388">
    <property type="entry name" value="HisKA"/>
    <property type="match status" value="1"/>
</dbReference>
<dbReference type="EMBL" id="CP094970">
    <property type="protein sequence ID" value="UYM07578.1"/>
    <property type="molecule type" value="Genomic_DNA"/>
</dbReference>
<dbReference type="AlphaFoldDB" id="A0AA46TLZ6"/>
<dbReference type="PROSITE" id="PS50885">
    <property type="entry name" value="HAMP"/>
    <property type="match status" value="1"/>
</dbReference>
<dbReference type="GO" id="GO:0005524">
    <property type="term" value="F:ATP binding"/>
    <property type="evidence" value="ECO:0007669"/>
    <property type="project" value="UniProtKB-KW"/>
</dbReference>
<gene>
    <name evidence="14" type="ORF">L0C25_11045</name>
</gene>
<evidence type="ECO:0000256" key="8">
    <source>
        <dbReference type="ARBA" id="ARBA00022989"/>
    </source>
</evidence>
<name>A0AA46TLZ6_9ACTN</name>
<dbReference type="Gene3D" id="6.10.340.10">
    <property type="match status" value="1"/>
</dbReference>
<dbReference type="PRINTS" id="PR00344">
    <property type="entry name" value="BCTRLSENSOR"/>
</dbReference>
<keyword evidence="7" id="KW-0418">Kinase</keyword>
<evidence type="ECO:0000313" key="14">
    <source>
        <dbReference type="EMBL" id="UYM07578.1"/>
    </source>
</evidence>
<dbReference type="InterPro" id="IPR036890">
    <property type="entry name" value="HATPase_C_sf"/>
</dbReference>
<evidence type="ECO:0000256" key="3">
    <source>
        <dbReference type="ARBA" id="ARBA00012438"/>
    </source>
</evidence>
<dbReference type="CDD" id="cd00075">
    <property type="entry name" value="HATPase"/>
    <property type="match status" value="1"/>
</dbReference>
<feature type="domain" description="Histidine kinase" evidence="12">
    <location>
        <begin position="139"/>
        <end position="350"/>
    </location>
</feature>
<evidence type="ECO:0000256" key="4">
    <source>
        <dbReference type="ARBA" id="ARBA00022553"/>
    </source>
</evidence>
<feature type="domain" description="HAMP" evidence="13">
    <location>
        <begin position="78"/>
        <end position="131"/>
    </location>
</feature>
<keyword evidence="8 11" id="KW-1133">Transmembrane helix</keyword>
<dbReference type="Pfam" id="PF00672">
    <property type="entry name" value="HAMP"/>
    <property type="match status" value="1"/>
</dbReference>
<evidence type="ECO:0000256" key="5">
    <source>
        <dbReference type="ARBA" id="ARBA00022679"/>
    </source>
</evidence>
<accession>A0AA46TLZ6</accession>
<keyword evidence="14" id="KW-0067">ATP-binding</keyword>
<dbReference type="SUPFAM" id="SSF55874">
    <property type="entry name" value="ATPase domain of HSP90 chaperone/DNA topoisomerase II/histidine kinase"/>
    <property type="match status" value="1"/>
</dbReference>
<dbReference type="PROSITE" id="PS50109">
    <property type="entry name" value="HIS_KIN"/>
    <property type="match status" value="1"/>
</dbReference>
<dbReference type="Pfam" id="PF00512">
    <property type="entry name" value="HisKA"/>
    <property type="match status" value="1"/>
</dbReference>
<dbReference type="InterPro" id="IPR005467">
    <property type="entry name" value="His_kinase_dom"/>
</dbReference>
<dbReference type="CDD" id="cd06225">
    <property type="entry name" value="HAMP"/>
    <property type="match status" value="1"/>
</dbReference>
<dbReference type="SMART" id="SM00304">
    <property type="entry name" value="HAMP"/>
    <property type="match status" value="1"/>
</dbReference>
<dbReference type="Proteomes" id="UP001164390">
    <property type="component" value="Chromosome"/>
</dbReference>
<keyword evidence="14" id="KW-0547">Nucleotide-binding</keyword>
<comment type="subcellular location">
    <subcellularLocation>
        <location evidence="2">Cell membrane</location>
    </subcellularLocation>
</comment>
<dbReference type="SUPFAM" id="SSF158472">
    <property type="entry name" value="HAMP domain-like"/>
    <property type="match status" value="1"/>
</dbReference>
<keyword evidence="4" id="KW-0597">Phosphoprotein</keyword>
<dbReference type="InterPro" id="IPR003661">
    <property type="entry name" value="HisK_dim/P_dom"/>
</dbReference>
<dbReference type="CDD" id="cd00082">
    <property type="entry name" value="HisKA"/>
    <property type="match status" value="1"/>
</dbReference>
<keyword evidence="15" id="KW-1185">Reference proteome</keyword>
<keyword evidence="9" id="KW-0902">Two-component regulatory system</keyword>
<dbReference type="InterPro" id="IPR004358">
    <property type="entry name" value="Sig_transdc_His_kin-like_C"/>
</dbReference>
<dbReference type="PANTHER" id="PTHR45436:SF5">
    <property type="entry name" value="SENSOR HISTIDINE KINASE TRCS"/>
    <property type="match status" value="1"/>
</dbReference>
<evidence type="ECO:0000259" key="12">
    <source>
        <dbReference type="PROSITE" id="PS50109"/>
    </source>
</evidence>
<proteinExistence type="predicted"/>
<dbReference type="EC" id="2.7.13.3" evidence="3"/>
<feature type="transmembrane region" description="Helical" evidence="11">
    <location>
        <begin position="57"/>
        <end position="77"/>
    </location>
</feature>
<organism evidence="14 15">
    <name type="scientific">Solicola gregarius</name>
    <dbReference type="NCBI Taxonomy" id="2908642"/>
    <lineage>
        <taxon>Bacteria</taxon>
        <taxon>Bacillati</taxon>
        <taxon>Actinomycetota</taxon>
        <taxon>Actinomycetes</taxon>
        <taxon>Propionibacteriales</taxon>
        <taxon>Nocardioidaceae</taxon>
        <taxon>Solicola</taxon>
    </lineage>
</organism>
<dbReference type="GO" id="GO:0005886">
    <property type="term" value="C:plasma membrane"/>
    <property type="evidence" value="ECO:0007669"/>
    <property type="project" value="UniProtKB-SubCell"/>
</dbReference>